<reference evidence="6 7" key="1">
    <citation type="submission" date="2021-11" db="EMBL/GenBank/DDBJ databases">
        <title>Draft genome sequence of Actinomycetospora sp. SF1 isolated from the rhizosphere soil.</title>
        <authorList>
            <person name="Duangmal K."/>
            <person name="Chantavorakit T."/>
        </authorList>
    </citation>
    <scope>NUCLEOTIDE SEQUENCE [LARGE SCALE GENOMIC DNA]</scope>
    <source>
        <strain evidence="6 7">TBRC 5722</strain>
    </source>
</reference>
<organism evidence="6 7">
    <name type="scientific">Actinomycetospora endophytica</name>
    <dbReference type="NCBI Taxonomy" id="2291215"/>
    <lineage>
        <taxon>Bacteria</taxon>
        <taxon>Bacillati</taxon>
        <taxon>Actinomycetota</taxon>
        <taxon>Actinomycetes</taxon>
        <taxon>Pseudonocardiales</taxon>
        <taxon>Pseudonocardiaceae</taxon>
        <taxon>Actinomycetospora</taxon>
    </lineage>
</organism>
<evidence type="ECO:0000313" key="7">
    <source>
        <dbReference type="Proteomes" id="UP001199469"/>
    </source>
</evidence>
<proteinExistence type="predicted"/>
<evidence type="ECO:0000256" key="2">
    <source>
        <dbReference type="ARBA" id="ARBA00022827"/>
    </source>
</evidence>
<dbReference type="PANTHER" id="PTHR47178:SF5">
    <property type="entry name" value="FAD-BINDING DOMAIN-CONTAINING PROTEIN"/>
    <property type="match status" value="1"/>
</dbReference>
<evidence type="ECO:0000313" key="6">
    <source>
        <dbReference type="EMBL" id="MCD2196761.1"/>
    </source>
</evidence>
<evidence type="ECO:0000256" key="4">
    <source>
        <dbReference type="ARBA" id="ARBA00023033"/>
    </source>
</evidence>
<keyword evidence="7" id="KW-1185">Reference proteome</keyword>
<keyword evidence="4 6" id="KW-0503">Monooxygenase</keyword>
<dbReference type="PRINTS" id="PR00420">
    <property type="entry name" value="RNGMNOXGNASE"/>
</dbReference>
<dbReference type="SUPFAM" id="SSF51905">
    <property type="entry name" value="FAD/NAD(P)-binding domain"/>
    <property type="match status" value="1"/>
</dbReference>
<comment type="caution">
    <text evidence="6">The sequence shown here is derived from an EMBL/GenBank/DDBJ whole genome shotgun (WGS) entry which is preliminary data.</text>
</comment>
<dbReference type="RefSeq" id="WP_230738637.1">
    <property type="nucleotide sequence ID" value="NZ_JAJNDB010000006.1"/>
</dbReference>
<dbReference type="InterPro" id="IPR036188">
    <property type="entry name" value="FAD/NAD-bd_sf"/>
</dbReference>
<evidence type="ECO:0000256" key="1">
    <source>
        <dbReference type="ARBA" id="ARBA00022630"/>
    </source>
</evidence>
<keyword evidence="3" id="KW-0560">Oxidoreductase</keyword>
<dbReference type="PANTHER" id="PTHR47178">
    <property type="entry name" value="MONOOXYGENASE, FAD-BINDING"/>
    <property type="match status" value="1"/>
</dbReference>
<keyword evidence="1" id="KW-0285">Flavoprotein</keyword>
<sequence length="420" mass="44858">MRVVVIGAGLGGLTLAHGLRSAGIEVAVYERGSRSGPQPASYGIHVNRHGNRALHACLPAGNWALFDQGAVPAPDVVRFRDARLTVLTDLEQSAPTEDVDPVAHRRAVRRDVLHSALRLGLDAVLHWEKTFESFARRSDGTVRVRFADGTWTDGDLLVGADGSNSRVRHQYLPDLVRHELGILNVAGRLPLDHPAARALPAGMTDGSVNNVVPGTPGWLFASAWPAADRNGAGRPVAGDDVLVWAYAAARTAYPDGVESLDGEALRHWVGRRVARWDPRVAAMVAGSAPDTVAPVSLRTMGRLRVWPASTVTLLGDAVHSMTPMAGVGANTALRDADALRRALTDPGPDDLVARVGTYEEQMRGYANEALAVSTRNARNAASTRRLPRLAFRALLSAGEAVPPIKRRVFPATRQAVPADG</sequence>
<accession>A0ABS8PES1</accession>
<dbReference type="Pfam" id="PF01494">
    <property type="entry name" value="FAD_binding_3"/>
    <property type="match status" value="2"/>
</dbReference>
<evidence type="ECO:0000259" key="5">
    <source>
        <dbReference type="Pfam" id="PF01494"/>
    </source>
</evidence>
<keyword evidence="2" id="KW-0274">FAD</keyword>
<dbReference type="Proteomes" id="UP001199469">
    <property type="component" value="Unassembled WGS sequence"/>
</dbReference>
<gene>
    <name evidence="6" type="ORF">LQ327_25655</name>
</gene>
<dbReference type="EMBL" id="JAJNDB010000006">
    <property type="protein sequence ID" value="MCD2196761.1"/>
    <property type="molecule type" value="Genomic_DNA"/>
</dbReference>
<dbReference type="InterPro" id="IPR002938">
    <property type="entry name" value="FAD-bd"/>
</dbReference>
<evidence type="ECO:0000256" key="3">
    <source>
        <dbReference type="ARBA" id="ARBA00023002"/>
    </source>
</evidence>
<feature type="domain" description="FAD-binding" evidence="5">
    <location>
        <begin position="2"/>
        <end position="171"/>
    </location>
</feature>
<dbReference type="GO" id="GO:0004497">
    <property type="term" value="F:monooxygenase activity"/>
    <property type="evidence" value="ECO:0007669"/>
    <property type="project" value="UniProtKB-KW"/>
</dbReference>
<protein>
    <submittedName>
        <fullName evidence="6">FAD-dependent monooxygenase</fullName>
    </submittedName>
</protein>
<name>A0ABS8PES1_9PSEU</name>
<feature type="domain" description="FAD-binding" evidence="5">
    <location>
        <begin position="307"/>
        <end position="345"/>
    </location>
</feature>
<dbReference type="Gene3D" id="3.50.50.60">
    <property type="entry name" value="FAD/NAD(P)-binding domain"/>
    <property type="match status" value="1"/>
</dbReference>